<evidence type="ECO:0000313" key="1">
    <source>
        <dbReference type="EMBL" id="AIR90710.1"/>
    </source>
</evidence>
<dbReference type="RefSeq" id="WP_038413340.1">
    <property type="nucleotide sequence ID" value="NZ_CP009455.1"/>
</dbReference>
<reference evidence="1 2" key="1">
    <citation type="submission" date="2014-09" db="EMBL/GenBank/DDBJ databases">
        <authorList>
            <person name="Chan K.-G."/>
        </authorList>
    </citation>
    <scope>NUCLEOTIDE SEQUENCE [LARGE SCALE GENOMIC DNA]</scope>
    <source>
        <strain evidence="1 2">ND07</strain>
    </source>
</reference>
<gene>
    <name evidence="1" type="ORF">LK03_16145</name>
</gene>
<dbReference type="AlphaFoldDB" id="A0A089WN67"/>
<name>A0A089WN67_9PSED</name>
<dbReference type="EMBL" id="CP009455">
    <property type="protein sequence ID" value="AIR90710.1"/>
    <property type="molecule type" value="Genomic_DNA"/>
</dbReference>
<dbReference type="OrthoDB" id="5489595at2"/>
<sequence>MQCNSSVNNAAVRINDVGRLDLPMAIVLKDGGAGAVLMLGKGLANLDGLNYLSYLHGEQNAQTHFSTGDGWQMLSVEQGRDNLGDLAIVSGHFSHVYADEVNFITQVREHVMENRSNGFLLALSDSVARDVGLPNG</sequence>
<accession>A0A089WN67</accession>
<organism evidence="1 2">
    <name type="scientific">Pseudomonas cremoricolorata</name>
    <dbReference type="NCBI Taxonomy" id="157783"/>
    <lineage>
        <taxon>Bacteria</taxon>
        <taxon>Pseudomonadati</taxon>
        <taxon>Pseudomonadota</taxon>
        <taxon>Gammaproteobacteria</taxon>
        <taxon>Pseudomonadales</taxon>
        <taxon>Pseudomonadaceae</taxon>
        <taxon>Pseudomonas</taxon>
    </lineage>
</organism>
<protein>
    <submittedName>
        <fullName evidence="1">Uncharacterized protein</fullName>
    </submittedName>
</protein>
<keyword evidence="2" id="KW-1185">Reference proteome</keyword>
<dbReference type="Proteomes" id="UP000029493">
    <property type="component" value="Chromosome"/>
</dbReference>
<evidence type="ECO:0000313" key="2">
    <source>
        <dbReference type="Proteomes" id="UP000029493"/>
    </source>
</evidence>
<proteinExistence type="predicted"/>
<dbReference type="KEGG" id="psw:LK03_16145"/>